<dbReference type="InterPro" id="IPR029060">
    <property type="entry name" value="PIN-like_dom_sf"/>
</dbReference>
<evidence type="ECO:0000313" key="2">
    <source>
        <dbReference type="EMBL" id="MFC3208630.1"/>
    </source>
</evidence>
<dbReference type="SUPFAM" id="SSF88723">
    <property type="entry name" value="PIN domain-like"/>
    <property type="match status" value="1"/>
</dbReference>
<dbReference type="CDD" id="cd09872">
    <property type="entry name" value="PIN_Sll0205-like"/>
    <property type="match status" value="1"/>
</dbReference>
<reference evidence="3" key="1">
    <citation type="journal article" date="2019" name="Int. J. Syst. Evol. Microbiol.">
        <title>The Global Catalogue of Microorganisms (GCM) 10K type strain sequencing project: providing services to taxonomists for standard genome sequencing and annotation.</title>
        <authorList>
            <consortium name="The Broad Institute Genomics Platform"/>
            <consortium name="The Broad Institute Genome Sequencing Center for Infectious Disease"/>
            <person name="Wu L."/>
            <person name="Ma J."/>
        </authorList>
    </citation>
    <scope>NUCLEOTIDE SEQUENCE [LARGE SCALE GENOMIC DNA]</scope>
    <source>
        <strain evidence="3">KCTC 52165</strain>
    </source>
</reference>
<dbReference type="RefSeq" id="WP_378224192.1">
    <property type="nucleotide sequence ID" value="NZ_JBHRTK010000028.1"/>
</dbReference>
<dbReference type="InterPro" id="IPR002716">
    <property type="entry name" value="PIN_dom"/>
</dbReference>
<accession>A0ABV7KGW6</accession>
<dbReference type="Gene3D" id="3.40.50.1010">
    <property type="entry name" value="5'-nuclease"/>
    <property type="match status" value="1"/>
</dbReference>
<dbReference type="PANTHER" id="PTHR36173">
    <property type="entry name" value="RIBONUCLEASE VAPC16-RELATED"/>
    <property type="match status" value="1"/>
</dbReference>
<feature type="domain" description="PIN" evidence="1">
    <location>
        <begin position="4"/>
        <end position="123"/>
    </location>
</feature>
<dbReference type="Pfam" id="PF01850">
    <property type="entry name" value="PIN"/>
    <property type="match status" value="1"/>
</dbReference>
<dbReference type="Proteomes" id="UP001595583">
    <property type="component" value="Unassembled WGS sequence"/>
</dbReference>
<organism evidence="2 3">
    <name type="scientific">Aquamicrobium soli</name>
    <dbReference type="NCBI Taxonomy" id="1811518"/>
    <lineage>
        <taxon>Bacteria</taxon>
        <taxon>Pseudomonadati</taxon>
        <taxon>Pseudomonadota</taxon>
        <taxon>Alphaproteobacteria</taxon>
        <taxon>Hyphomicrobiales</taxon>
        <taxon>Phyllobacteriaceae</taxon>
        <taxon>Aquamicrobium</taxon>
    </lineage>
</organism>
<comment type="caution">
    <text evidence="2">The sequence shown here is derived from an EMBL/GenBank/DDBJ whole genome shotgun (WGS) entry which is preliminary data.</text>
</comment>
<evidence type="ECO:0000259" key="1">
    <source>
        <dbReference type="Pfam" id="PF01850"/>
    </source>
</evidence>
<protein>
    <submittedName>
        <fullName evidence="2">Type II toxin-antitoxin system VapC family toxin</fullName>
    </submittedName>
</protein>
<dbReference type="PANTHER" id="PTHR36173:SF2">
    <property type="entry name" value="RIBONUCLEASE VAPC16"/>
    <property type="match status" value="1"/>
</dbReference>
<name>A0ABV7KGW6_9HYPH</name>
<gene>
    <name evidence="2" type="ORF">ACFOHJ_20630</name>
</gene>
<proteinExistence type="predicted"/>
<keyword evidence="3" id="KW-1185">Reference proteome</keyword>
<dbReference type="InterPro" id="IPR052919">
    <property type="entry name" value="TA_system_RNase"/>
</dbReference>
<dbReference type="InterPro" id="IPR041705">
    <property type="entry name" value="PIN_Sll0205"/>
</dbReference>
<sequence length="130" mass="14641">MKFLLDTHVAIWTLTEPKRIPQRFMEMFGSAENIVAVSAVAIWEIAIKHRLQRPDSPPFSGHEAIGHFETAGFALLDVAPAHAAVVERLPLLHSDPFDRLMLAQAIVEDMQLVTYDRHLARYGAGILTWQ</sequence>
<evidence type="ECO:0000313" key="3">
    <source>
        <dbReference type="Proteomes" id="UP001595583"/>
    </source>
</evidence>
<dbReference type="EMBL" id="JBHRTK010000028">
    <property type="protein sequence ID" value="MFC3208630.1"/>
    <property type="molecule type" value="Genomic_DNA"/>
</dbReference>